<name>A0ABT0RXT4_9SPHN</name>
<dbReference type="Proteomes" id="UP001203410">
    <property type="component" value="Unassembled WGS sequence"/>
</dbReference>
<keyword evidence="2" id="KW-1185">Reference proteome</keyword>
<dbReference type="RefSeq" id="WP_249905275.1">
    <property type="nucleotide sequence ID" value="NZ_JAMGBA010000004.1"/>
</dbReference>
<gene>
    <name evidence="1" type="ORF">LZ496_13650</name>
</gene>
<evidence type="ECO:0000313" key="2">
    <source>
        <dbReference type="Proteomes" id="UP001203410"/>
    </source>
</evidence>
<sequence>MPGFRIFYVDAGSGHITGSQDFNADDDLDAVRQAEDYRTKSAMELWSGTRRIKGWEPIDAPIETPFS</sequence>
<proteinExistence type="predicted"/>
<reference evidence="1 2" key="1">
    <citation type="submission" date="2022-05" db="EMBL/GenBank/DDBJ databases">
        <authorList>
            <person name="Jo J.-H."/>
            <person name="Im W.-T."/>
        </authorList>
    </citation>
    <scope>NUCLEOTIDE SEQUENCE [LARGE SCALE GENOMIC DNA]</scope>
    <source>
        <strain evidence="1 2">NSE70-1</strain>
    </source>
</reference>
<dbReference type="EMBL" id="JAMGBA010000004">
    <property type="protein sequence ID" value="MCL6699820.1"/>
    <property type="molecule type" value="Genomic_DNA"/>
</dbReference>
<evidence type="ECO:0000313" key="1">
    <source>
        <dbReference type="EMBL" id="MCL6699820.1"/>
    </source>
</evidence>
<comment type="caution">
    <text evidence="1">The sequence shown here is derived from an EMBL/GenBank/DDBJ whole genome shotgun (WGS) entry which is preliminary data.</text>
</comment>
<accession>A0ABT0RXT4</accession>
<organism evidence="1 2">
    <name type="scientific">Sphingomonas caseinilyticus</name>
    <dbReference type="NCBI Taxonomy" id="2908205"/>
    <lineage>
        <taxon>Bacteria</taxon>
        <taxon>Pseudomonadati</taxon>
        <taxon>Pseudomonadota</taxon>
        <taxon>Alphaproteobacteria</taxon>
        <taxon>Sphingomonadales</taxon>
        <taxon>Sphingomonadaceae</taxon>
        <taxon>Sphingomonas</taxon>
    </lineage>
</organism>
<protein>
    <submittedName>
        <fullName evidence="1">Uncharacterized protein</fullName>
    </submittedName>
</protein>